<dbReference type="RefSeq" id="WP_162665921.1">
    <property type="nucleotide sequence ID" value="NZ_LR593886.1"/>
</dbReference>
<sequence length="130" mass="13907">MRCGVCGLLLVVASGCGGSRVAPPSNWTHKNLVEHLEQKGIKAVAELDTRNTTDEAIAAGFYENEVKASSPSVLVVLCRGSSAATEHVNELGAGAFSYGHFAIGPWPKKELREKDAEFLRRIKAATVQGR</sequence>
<protein>
    <submittedName>
        <fullName evidence="1">Uncharacterized protein</fullName>
    </submittedName>
</protein>
<gene>
    <name evidence="1" type="ORF">SOIL9_68740</name>
</gene>
<organism evidence="1 2">
    <name type="scientific">Gemmata massiliana</name>
    <dbReference type="NCBI Taxonomy" id="1210884"/>
    <lineage>
        <taxon>Bacteria</taxon>
        <taxon>Pseudomonadati</taxon>
        <taxon>Planctomycetota</taxon>
        <taxon>Planctomycetia</taxon>
        <taxon>Gemmatales</taxon>
        <taxon>Gemmataceae</taxon>
        <taxon>Gemmata</taxon>
    </lineage>
</organism>
<evidence type="ECO:0000313" key="2">
    <source>
        <dbReference type="Proteomes" id="UP000464178"/>
    </source>
</evidence>
<accession>A0A6P2CUH7</accession>
<dbReference type="PROSITE" id="PS51257">
    <property type="entry name" value="PROKAR_LIPOPROTEIN"/>
    <property type="match status" value="1"/>
</dbReference>
<name>A0A6P2CUH7_9BACT</name>
<proteinExistence type="predicted"/>
<reference evidence="1 2" key="1">
    <citation type="submission" date="2019-05" db="EMBL/GenBank/DDBJ databases">
        <authorList>
            <consortium name="Science for Life Laboratories"/>
        </authorList>
    </citation>
    <scope>NUCLEOTIDE SEQUENCE [LARGE SCALE GENOMIC DNA]</scope>
    <source>
        <strain evidence="1">Soil9</strain>
    </source>
</reference>
<evidence type="ECO:0000313" key="1">
    <source>
        <dbReference type="EMBL" id="VTR90840.1"/>
    </source>
</evidence>
<dbReference type="KEGG" id="gms:SOIL9_68740"/>
<dbReference type="EMBL" id="LR593886">
    <property type="protein sequence ID" value="VTR90840.1"/>
    <property type="molecule type" value="Genomic_DNA"/>
</dbReference>
<dbReference type="AlphaFoldDB" id="A0A6P2CUH7"/>
<dbReference type="Proteomes" id="UP000464178">
    <property type="component" value="Chromosome"/>
</dbReference>
<keyword evidence="2" id="KW-1185">Reference proteome</keyword>